<dbReference type="AlphaFoldDB" id="A0A847RFH4"/>
<dbReference type="InterPro" id="IPR001387">
    <property type="entry name" value="Cro/C1-type_HTH"/>
</dbReference>
<proteinExistence type="predicted"/>
<organism evidence="2 3">
    <name type="scientific">Chitinophaga varians</name>
    <dbReference type="NCBI Taxonomy" id="2202339"/>
    <lineage>
        <taxon>Bacteria</taxon>
        <taxon>Pseudomonadati</taxon>
        <taxon>Bacteroidota</taxon>
        <taxon>Chitinophagia</taxon>
        <taxon>Chitinophagales</taxon>
        <taxon>Chitinophagaceae</taxon>
        <taxon>Chitinophaga</taxon>
    </lineage>
</organism>
<evidence type="ECO:0000259" key="1">
    <source>
        <dbReference type="PROSITE" id="PS50943"/>
    </source>
</evidence>
<dbReference type="SUPFAM" id="SSF47413">
    <property type="entry name" value="lambda repressor-like DNA-binding domains"/>
    <property type="match status" value="1"/>
</dbReference>
<evidence type="ECO:0000313" key="3">
    <source>
        <dbReference type="Proteomes" id="UP000570474"/>
    </source>
</evidence>
<reference evidence="2 3" key="1">
    <citation type="submission" date="2020-04" db="EMBL/GenBank/DDBJ databases">
        <authorList>
            <person name="Yin C."/>
        </authorList>
    </citation>
    <scope>NUCLEOTIDE SEQUENCE [LARGE SCALE GENOMIC DNA]</scope>
    <source>
        <strain evidence="2 3">Ae27</strain>
    </source>
</reference>
<dbReference type="Gene3D" id="1.10.260.40">
    <property type="entry name" value="lambda repressor-like DNA-binding domains"/>
    <property type="match status" value="1"/>
</dbReference>
<feature type="domain" description="HTH cro/C1-type" evidence="1">
    <location>
        <begin position="17"/>
        <end position="73"/>
    </location>
</feature>
<sequence>MADPLHTPIEQYIIDAVKAKRIEKGYSQKELAYLLEVSVGFIGDVENPKYRAKYNLNHINELAKIFKCSPRDFLPEAPFE</sequence>
<dbReference type="GO" id="GO:0003677">
    <property type="term" value="F:DNA binding"/>
    <property type="evidence" value="ECO:0007669"/>
    <property type="project" value="InterPro"/>
</dbReference>
<dbReference type="InterPro" id="IPR010982">
    <property type="entry name" value="Lambda_DNA-bd_dom_sf"/>
</dbReference>
<comment type="caution">
    <text evidence="2">The sequence shown here is derived from an EMBL/GenBank/DDBJ whole genome shotgun (WGS) entry which is preliminary data.</text>
</comment>
<protein>
    <submittedName>
        <fullName evidence="2">Helix-turn-helix transcriptional regulator</fullName>
    </submittedName>
</protein>
<dbReference type="RefSeq" id="WP_168870693.1">
    <property type="nucleotide sequence ID" value="NZ_JABAIA010000001.1"/>
</dbReference>
<dbReference type="Pfam" id="PF01381">
    <property type="entry name" value="HTH_3"/>
    <property type="match status" value="1"/>
</dbReference>
<gene>
    <name evidence="2" type="ORF">HGH92_10630</name>
</gene>
<dbReference type="Proteomes" id="UP000570474">
    <property type="component" value="Unassembled WGS sequence"/>
</dbReference>
<dbReference type="EMBL" id="JABAIA010000001">
    <property type="protein sequence ID" value="NLR64760.1"/>
    <property type="molecule type" value="Genomic_DNA"/>
</dbReference>
<keyword evidence="3" id="KW-1185">Reference proteome</keyword>
<dbReference type="SMART" id="SM00530">
    <property type="entry name" value="HTH_XRE"/>
    <property type="match status" value="1"/>
</dbReference>
<name>A0A847RFH4_9BACT</name>
<accession>A0A847RFH4</accession>
<dbReference type="CDD" id="cd00093">
    <property type="entry name" value="HTH_XRE"/>
    <property type="match status" value="1"/>
</dbReference>
<dbReference type="PROSITE" id="PS50943">
    <property type="entry name" value="HTH_CROC1"/>
    <property type="match status" value="1"/>
</dbReference>
<evidence type="ECO:0000313" key="2">
    <source>
        <dbReference type="EMBL" id="NLR64760.1"/>
    </source>
</evidence>